<dbReference type="InterPro" id="IPR000923">
    <property type="entry name" value="BlueCu_1"/>
</dbReference>
<evidence type="ECO:0000256" key="2">
    <source>
        <dbReference type="ARBA" id="ARBA00016984"/>
    </source>
</evidence>
<dbReference type="GO" id="GO:0042597">
    <property type="term" value="C:periplasmic space"/>
    <property type="evidence" value="ECO:0007669"/>
    <property type="project" value="UniProtKB-SubCell"/>
</dbReference>
<comment type="caution">
    <text evidence="12">The sequence shown here is derived from an EMBL/GenBank/DDBJ whole genome shotgun (WGS) entry which is preliminary data.</text>
</comment>
<feature type="chain" id="PRO_5040960070" description="Pseudoazurin" evidence="10">
    <location>
        <begin position="23"/>
        <end position="147"/>
    </location>
</feature>
<evidence type="ECO:0000256" key="4">
    <source>
        <dbReference type="ARBA" id="ARBA00022723"/>
    </source>
</evidence>
<gene>
    <name evidence="12" type="ORF">MO867_14585</name>
</gene>
<dbReference type="Gene3D" id="2.60.40.420">
    <property type="entry name" value="Cupredoxins - blue copper proteins"/>
    <property type="match status" value="1"/>
</dbReference>
<dbReference type="InterPro" id="IPR008972">
    <property type="entry name" value="Cupredoxin"/>
</dbReference>
<dbReference type="Proteomes" id="UP001139028">
    <property type="component" value="Unassembled WGS sequence"/>
</dbReference>
<evidence type="ECO:0000256" key="5">
    <source>
        <dbReference type="ARBA" id="ARBA00022764"/>
    </source>
</evidence>
<dbReference type="PRINTS" id="PR00156">
    <property type="entry name" value="COPPERBLUE"/>
</dbReference>
<keyword evidence="4 9" id="KW-0479">Metal-binding</keyword>
<protein>
    <recommendedName>
        <fullName evidence="2 8">Pseudoazurin</fullName>
    </recommendedName>
</protein>
<comment type="subcellular location">
    <subcellularLocation>
        <location evidence="1">Periplasm</location>
    </subcellularLocation>
</comment>
<accession>A0A9X2J5U0</accession>
<keyword evidence="7 9" id="KW-0186">Copper</keyword>
<dbReference type="PRINTS" id="PR00155">
    <property type="entry name" value="AMICYANIN"/>
</dbReference>
<dbReference type="InterPro" id="IPR028871">
    <property type="entry name" value="BlueCu_1_BS"/>
</dbReference>
<reference evidence="12" key="1">
    <citation type="journal article" date="2022" name="Arch. Microbiol.">
        <title>Microbulbifer okhotskensis sp. nov., isolated from a deep bottom sediment of the Okhotsk Sea.</title>
        <authorList>
            <person name="Romanenko L."/>
            <person name="Kurilenko V."/>
            <person name="Otstavnykh N."/>
            <person name="Velansky P."/>
            <person name="Isaeva M."/>
            <person name="Mikhailov V."/>
        </authorList>
    </citation>
    <scope>NUCLEOTIDE SEQUENCE</scope>
    <source>
        <strain evidence="12">OS29</strain>
    </source>
</reference>
<dbReference type="InterPro" id="IPR002386">
    <property type="entry name" value="Amicyanin/Pseudoazurin"/>
</dbReference>
<dbReference type="AlphaFoldDB" id="A0A9X2J5U0"/>
<dbReference type="NCBIfam" id="TIGR02375">
    <property type="entry name" value="pseudoazurin"/>
    <property type="match status" value="1"/>
</dbReference>
<keyword evidence="10" id="KW-0732">Signal</keyword>
<evidence type="ECO:0000256" key="6">
    <source>
        <dbReference type="ARBA" id="ARBA00022982"/>
    </source>
</evidence>
<keyword evidence="6" id="KW-0249">Electron transport</keyword>
<feature type="binding site" evidence="9">
    <location>
        <position position="62"/>
    </location>
    <ligand>
        <name>Cu cation</name>
        <dbReference type="ChEBI" id="CHEBI:23378"/>
    </ligand>
</feature>
<evidence type="ECO:0000256" key="3">
    <source>
        <dbReference type="ARBA" id="ARBA00022448"/>
    </source>
</evidence>
<feature type="signal peptide" evidence="10">
    <location>
        <begin position="1"/>
        <end position="22"/>
    </location>
</feature>
<dbReference type="CDD" id="cd04218">
    <property type="entry name" value="Pseudoazurin"/>
    <property type="match status" value="1"/>
</dbReference>
<feature type="binding site" evidence="9">
    <location>
        <position position="98"/>
    </location>
    <ligand>
        <name>Cu cation</name>
        <dbReference type="ChEBI" id="CHEBI:23378"/>
    </ligand>
</feature>
<comment type="cofactor">
    <cofactor evidence="9">
        <name>Cu cation</name>
        <dbReference type="ChEBI" id="CHEBI:23378"/>
    </cofactor>
    <text evidence="9">Binds 1 copper ion per subunit.</text>
</comment>
<evidence type="ECO:0000256" key="8">
    <source>
        <dbReference type="NCBIfam" id="TIGR02375"/>
    </source>
</evidence>
<evidence type="ECO:0000256" key="7">
    <source>
        <dbReference type="ARBA" id="ARBA00023008"/>
    </source>
</evidence>
<sequence length="147" mass="15708">MLSFSLRGAILALAMASTSALAADHEVKMLNQGKDGMMTFEPAFLAVAPGDSVTFLPTDAAHNTHSVLSPTEGASWNGSMGEKVTVTLNQEGVYLYQCDPHLPLGMVGVIQVGKATNLEDANKHAEGMNTSIAMNKERLKQYLDQVQ</sequence>
<dbReference type="RefSeq" id="WP_252470399.1">
    <property type="nucleotide sequence ID" value="NZ_JALBWM010000069.1"/>
</dbReference>
<evidence type="ECO:0000313" key="13">
    <source>
        <dbReference type="Proteomes" id="UP001139028"/>
    </source>
</evidence>
<feature type="domain" description="Blue (type 1) copper" evidence="11">
    <location>
        <begin position="28"/>
        <end position="112"/>
    </location>
</feature>
<dbReference type="InterPro" id="IPR001235">
    <property type="entry name" value="Copper_blue_Plastocyanin"/>
</dbReference>
<keyword evidence="13" id="KW-1185">Reference proteome</keyword>
<evidence type="ECO:0000256" key="9">
    <source>
        <dbReference type="PIRSR" id="PIRSR602386-1"/>
    </source>
</evidence>
<dbReference type="PROSITE" id="PS00196">
    <property type="entry name" value="COPPER_BLUE"/>
    <property type="match status" value="1"/>
</dbReference>
<dbReference type="Pfam" id="PF00127">
    <property type="entry name" value="Copper-bind"/>
    <property type="match status" value="1"/>
</dbReference>
<dbReference type="EMBL" id="JALBWM010000069">
    <property type="protein sequence ID" value="MCO1335563.1"/>
    <property type="molecule type" value="Genomic_DNA"/>
</dbReference>
<keyword evidence="5" id="KW-0574">Periplasm</keyword>
<organism evidence="12 13">
    <name type="scientific">Microbulbifer okhotskensis</name>
    <dbReference type="NCBI Taxonomy" id="2926617"/>
    <lineage>
        <taxon>Bacteria</taxon>
        <taxon>Pseudomonadati</taxon>
        <taxon>Pseudomonadota</taxon>
        <taxon>Gammaproteobacteria</taxon>
        <taxon>Cellvibrionales</taxon>
        <taxon>Microbulbiferaceae</taxon>
        <taxon>Microbulbifer</taxon>
    </lineage>
</organism>
<feature type="binding site" evidence="9">
    <location>
        <position position="101"/>
    </location>
    <ligand>
        <name>Cu cation</name>
        <dbReference type="ChEBI" id="CHEBI:23378"/>
    </ligand>
</feature>
<evidence type="ECO:0000256" key="1">
    <source>
        <dbReference type="ARBA" id="ARBA00004418"/>
    </source>
</evidence>
<dbReference type="GO" id="GO:0009055">
    <property type="term" value="F:electron transfer activity"/>
    <property type="evidence" value="ECO:0007669"/>
    <property type="project" value="InterPro"/>
</dbReference>
<dbReference type="SUPFAM" id="SSF49503">
    <property type="entry name" value="Cupredoxins"/>
    <property type="match status" value="1"/>
</dbReference>
<proteinExistence type="predicted"/>
<evidence type="ECO:0000313" key="12">
    <source>
        <dbReference type="EMBL" id="MCO1335563.1"/>
    </source>
</evidence>
<evidence type="ECO:0000259" key="11">
    <source>
        <dbReference type="Pfam" id="PF00127"/>
    </source>
</evidence>
<dbReference type="InterPro" id="IPR012745">
    <property type="entry name" value="Pseudoazurin"/>
</dbReference>
<evidence type="ECO:0000256" key="10">
    <source>
        <dbReference type="SAM" id="SignalP"/>
    </source>
</evidence>
<keyword evidence="3" id="KW-0813">Transport</keyword>
<feature type="binding site" evidence="9">
    <location>
        <position position="106"/>
    </location>
    <ligand>
        <name>Cu cation</name>
        <dbReference type="ChEBI" id="CHEBI:23378"/>
    </ligand>
</feature>
<dbReference type="GO" id="GO:0005507">
    <property type="term" value="F:copper ion binding"/>
    <property type="evidence" value="ECO:0007669"/>
    <property type="project" value="UniProtKB-UniRule"/>
</dbReference>
<name>A0A9X2J5U0_9GAMM</name>